<dbReference type="OrthoDB" id="4757168at2759"/>
<evidence type="ECO:0000313" key="4">
    <source>
        <dbReference type="Proteomes" id="UP000184330"/>
    </source>
</evidence>
<evidence type="ECO:0000256" key="2">
    <source>
        <dbReference type="SAM" id="MobiDB-lite"/>
    </source>
</evidence>
<feature type="compositionally biased region" description="Basic residues" evidence="2">
    <location>
        <begin position="589"/>
        <end position="599"/>
    </location>
</feature>
<reference evidence="3 4" key="1">
    <citation type="submission" date="2016-03" db="EMBL/GenBank/DDBJ databases">
        <authorList>
            <person name="Ploux O."/>
        </authorList>
    </citation>
    <scope>NUCLEOTIDE SEQUENCE [LARGE SCALE GENOMIC DNA]</scope>
    <source>
        <strain evidence="3 4">UAMH 11012</strain>
    </source>
</reference>
<proteinExistence type="predicted"/>
<feature type="coiled-coil region" evidence="1">
    <location>
        <begin position="28"/>
        <end position="55"/>
    </location>
</feature>
<gene>
    <name evidence="3" type="ORF">PAC_04880</name>
</gene>
<feature type="compositionally biased region" description="Low complexity" evidence="2">
    <location>
        <begin position="551"/>
        <end position="565"/>
    </location>
</feature>
<evidence type="ECO:0000256" key="1">
    <source>
        <dbReference type="SAM" id="Coils"/>
    </source>
</evidence>
<feature type="region of interest" description="Disordered" evidence="2">
    <location>
        <begin position="386"/>
        <end position="599"/>
    </location>
</feature>
<sequence length="599" mass="69177">MTDPITLTFGILGAGIQLARVIGNVQHVISSKEEARELRRQLRYLNETIDEVRSTLRRLGGLVPRNLSDIIHALGQYCRLLGDDIARFHLRFRNKGSFRFMNWIAMTAGFNKIERYRDRLEDCENWYSIALNTLHLTVSQEVRARSPSNIPAQITEQDILRGSQEIQSKNDLRRHLSRIRRSRNSRYQRMRRAGIDLNGLGNLAEDVLDDPTTAGTRSTGSLPRPQRPAPQNLPRPQNHQLRTQTRTRREIPETVPISVQDFIYSQPSPDDHPQVPRNNYNPQYYDQPQQPVQAPARVQMPQSFPGIVQESLYTDPRTPPPVPRPQPPRNNQHQRQYHHHSEGSGQGLMHTQLHQTVPALVQDDVMYNHSPLSVRRRDGVLLHEQPMQERGPIRPPPPSSYHQHKNPRQQHNTRGRPRSIGHDSFVEEAPQPLRRQRPDDVPIRFHPTAERGPTQPHLRPTHHPHEDRMQYRSPTRSRSRSIDHDSGIEDADERPRPRRPGVEEKRYPPTCYRGPEERPGKPRKRSRSRADSGYGSISGLGSNADDHGSMRSESSSWSRQSGSRNHSTHSTQQPSEGGSQPPEYDLYERRRRRRERAQD</sequence>
<feature type="compositionally biased region" description="Low complexity" evidence="2">
    <location>
        <begin position="276"/>
        <end position="296"/>
    </location>
</feature>
<keyword evidence="1" id="KW-0175">Coiled coil</keyword>
<feature type="region of interest" description="Disordered" evidence="2">
    <location>
        <begin position="203"/>
        <end position="296"/>
    </location>
</feature>
<organism evidence="3 4">
    <name type="scientific">Phialocephala subalpina</name>
    <dbReference type="NCBI Taxonomy" id="576137"/>
    <lineage>
        <taxon>Eukaryota</taxon>
        <taxon>Fungi</taxon>
        <taxon>Dikarya</taxon>
        <taxon>Ascomycota</taxon>
        <taxon>Pezizomycotina</taxon>
        <taxon>Leotiomycetes</taxon>
        <taxon>Helotiales</taxon>
        <taxon>Mollisiaceae</taxon>
        <taxon>Phialocephala</taxon>
        <taxon>Phialocephala fortinii species complex</taxon>
    </lineage>
</organism>
<feature type="region of interest" description="Disordered" evidence="2">
    <location>
        <begin position="311"/>
        <end position="346"/>
    </location>
</feature>
<evidence type="ECO:0008006" key="5">
    <source>
        <dbReference type="Google" id="ProtNLM"/>
    </source>
</evidence>
<dbReference type="EMBL" id="FJOG01000005">
    <property type="protein sequence ID" value="CZR54995.1"/>
    <property type="molecule type" value="Genomic_DNA"/>
</dbReference>
<evidence type="ECO:0000313" key="3">
    <source>
        <dbReference type="EMBL" id="CZR54995.1"/>
    </source>
</evidence>
<dbReference type="AlphaFoldDB" id="A0A1L7WQF5"/>
<name>A0A1L7WQF5_9HELO</name>
<feature type="compositionally biased region" description="Basic and acidic residues" evidence="2">
    <location>
        <begin position="436"/>
        <end position="449"/>
    </location>
</feature>
<accession>A0A1L7WQF5</accession>
<feature type="compositionally biased region" description="Basic residues" evidence="2">
    <location>
        <begin position="402"/>
        <end position="419"/>
    </location>
</feature>
<dbReference type="Proteomes" id="UP000184330">
    <property type="component" value="Unassembled WGS sequence"/>
</dbReference>
<feature type="compositionally biased region" description="Polar residues" evidence="2">
    <location>
        <begin position="568"/>
        <end position="578"/>
    </location>
</feature>
<keyword evidence="4" id="KW-1185">Reference proteome</keyword>
<feature type="compositionally biased region" description="Polar residues" evidence="2">
    <location>
        <begin position="234"/>
        <end position="244"/>
    </location>
</feature>
<protein>
    <recommendedName>
        <fullName evidence="5">Fungal N-terminal domain-containing protein</fullName>
    </recommendedName>
</protein>
<feature type="compositionally biased region" description="Pro residues" evidence="2">
    <location>
        <begin position="317"/>
        <end position="328"/>
    </location>
</feature>